<accession>A0A2W4RTF2</accession>
<dbReference type="PANTHER" id="PTHR43581:SF2">
    <property type="entry name" value="EXCINUCLEASE ATPASE SUBUNIT"/>
    <property type="match status" value="1"/>
</dbReference>
<comment type="caution">
    <text evidence="2">The sequence shown here is derived from an EMBL/GenBank/DDBJ whole genome shotgun (WGS) entry which is preliminary data.</text>
</comment>
<dbReference type="AlphaFoldDB" id="A0A2W4RTF2"/>
<evidence type="ECO:0000313" key="2">
    <source>
        <dbReference type="EMBL" id="PZN87265.1"/>
    </source>
</evidence>
<dbReference type="Gene3D" id="3.40.50.300">
    <property type="entry name" value="P-loop containing nucleotide triphosphate hydrolases"/>
    <property type="match status" value="1"/>
</dbReference>
<sequence>SQEPEPLRIRQIRIEGLFGLYNHYINLNLKERVTILHGPNGVGKTITLRMIDALLEGKFEIFGQVPFRQFSMQFIDDSKMELQLSDKKTLEIAFTAANAKTNKTHIKAAHNTRLRDKAGLNLSGSSIHVSGNFGDNIIFNLNTGDEESSSTAINQNSDIQPRLEKNHNIVEPSWLTDVRERVSSHLIETQRLLQVKSKRTSSRSASTVIEYSYAMRQRIGETLTHYGQESQKLDQSFPQRLLTGIGKTLLGNELKNRMALLDNILSEFKKIGLLDDIGSHPFDLSELDQLDAAQNNVMMLYVQDTEQKLSVFEDLARRIKLLLDNINSKFKNKRLRIDREKGFLVTNDAGQDLELDSLSSGEQHEIVLLYDLLFRIKPNDLVLIDEPELSLHVVWQKRFLPDLLKIAEVAQIDVLIATHSPYIVGDYTNLMVALDTRASHA</sequence>
<dbReference type="SUPFAM" id="SSF52540">
    <property type="entry name" value="P-loop containing nucleoside triphosphate hydrolases"/>
    <property type="match status" value="1"/>
</dbReference>
<dbReference type="InterPro" id="IPR051396">
    <property type="entry name" value="Bact_Antivir_Def_Nuclease"/>
</dbReference>
<dbReference type="EMBL" id="QJPH01000045">
    <property type="protein sequence ID" value="PZN87265.1"/>
    <property type="molecule type" value="Genomic_DNA"/>
</dbReference>
<evidence type="ECO:0000313" key="3">
    <source>
        <dbReference type="Proteomes" id="UP000249396"/>
    </source>
</evidence>
<evidence type="ECO:0000259" key="1">
    <source>
        <dbReference type="Pfam" id="PF13175"/>
    </source>
</evidence>
<organism evidence="2 3">
    <name type="scientific">Candidatus Methylumidiphilus alinenensis</name>
    <dbReference type="NCBI Taxonomy" id="2202197"/>
    <lineage>
        <taxon>Bacteria</taxon>
        <taxon>Pseudomonadati</taxon>
        <taxon>Pseudomonadota</taxon>
        <taxon>Gammaproteobacteria</taxon>
        <taxon>Methylococcales</taxon>
        <taxon>Candidatus Methylumidiphilus</taxon>
    </lineage>
</organism>
<dbReference type="Pfam" id="PF13175">
    <property type="entry name" value="AAA_15"/>
    <property type="match status" value="1"/>
</dbReference>
<feature type="non-terminal residue" evidence="2">
    <location>
        <position position="1"/>
    </location>
</feature>
<reference evidence="2 3" key="1">
    <citation type="journal article" date="2018" name="Aquat. Microb. Ecol.">
        <title>Gammaproteobacterial methanotrophs dominate.</title>
        <authorList>
            <person name="Rissanen A.J."/>
            <person name="Saarenheimo J."/>
            <person name="Tiirola M."/>
            <person name="Peura S."/>
            <person name="Aalto S.L."/>
            <person name="Karvinen A."/>
            <person name="Nykanen H."/>
        </authorList>
    </citation>
    <scope>NUCLEOTIDE SEQUENCE [LARGE SCALE GENOMIC DNA]</scope>
    <source>
        <strain evidence="2">AMbin10</strain>
    </source>
</reference>
<dbReference type="InterPro" id="IPR027417">
    <property type="entry name" value="P-loop_NTPase"/>
</dbReference>
<dbReference type="PANTHER" id="PTHR43581">
    <property type="entry name" value="ATP/GTP PHOSPHATASE"/>
    <property type="match status" value="1"/>
</dbReference>
<gene>
    <name evidence="2" type="ORF">DM484_00395</name>
</gene>
<dbReference type="InterPro" id="IPR041685">
    <property type="entry name" value="AAA_GajA/Old/RecF-like"/>
</dbReference>
<name>A0A2W4RTF2_9GAMM</name>
<dbReference type="Proteomes" id="UP000249396">
    <property type="component" value="Unassembled WGS sequence"/>
</dbReference>
<proteinExistence type="predicted"/>
<protein>
    <recommendedName>
        <fullName evidence="1">Endonuclease GajA/Old nuclease/RecF-like AAA domain-containing protein</fullName>
    </recommendedName>
</protein>
<feature type="domain" description="Endonuclease GajA/Old nuclease/RecF-like AAA" evidence="1">
    <location>
        <begin position="9"/>
        <end position="424"/>
    </location>
</feature>